<evidence type="ECO:0000313" key="4">
    <source>
        <dbReference type="Proteomes" id="UP000236161"/>
    </source>
</evidence>
<feature type="domain" description="EF-hand" evidence="2">
    <location>
        <begin position="19"/>
        <end position="54"/>
    </location>
</feature>
<reference evidence="3 4" key="1">
    <citation type="journal article" date="2017" name="Nature">
        <title>The Apostasia genome and the evolution of orchids.</title>
        <authorList>
            <person name="Zhang G.Q."/>
            <person name="Liu K.W."/>
            <person name="Li Z."/>
            <person name="Lohaus R."/>
            <person name="Hsiao Y.Y."/>
            <person name="Niu S.C."/>
            <person name="Wang J.Y."/>
            <person name="Lin Y.C."/>
            <person name="Xu Q."/>
            <person name="Chen L.J."/>
            <person name="Yoshida K."/>
            <person name="Fujiwara S."/>
            <person name="Wang Z.W."/>
            <person name="Zhang Y.Q."/>
            <person name="Mitsuda N."/>
            <person name="Wang M."/>
            <person name="Liu G.H."/>
            <person name="Pecoraro L."/>
            <person name="Huang H.X."/>
            <person name="Xiao X.J."/>
            <person name="Lin M."/>
            <person name="Wu X.Y."/>
            <person name="Wu W.L."/>
            <person name="Chen Y.Y."/>
            <person name="Chang S.B."/>
            <person name="Sakamoto S."/>
            <person name="Ohme-Takagi M."/>
            <person name="Yagi M."/>
            <person name="Zeng S.J."/>
            <person name="Shen C.Y."/>
            <person name="Yeh C.M."/>
            <person name="Luo Y.B."/>
            <person name="Tsai W.C."/>
            <person name="Van de Peer Y."/>
            <person name="Liu Z.J."/>
        </authorList>
    </citation>
    <scope>NUCLEOTIDE SEQUENCE [LARGE SCALE GENOMIC DNA]</scope>
    <source>
        <strain evidence="4">cv. Shenzhen</strain>
        <tissue evidence="3">Stem</tissue>
    </source>
</reference>
<dbReference type="OrthoDB" id="186625at2759"/>
<dbReference type="GO" id="GO:0005509">
    <property type="term" value="F:calcium ion binding"/>
    <property type="evidence" value="ECO:0007669"/>
    <property type="project" value="InterPro"/>
</dbReference>
<evidence type="ECO:0000256" key="1">
    <source>
        <dbReference type="ARBA" id="ARBA00022837"/>
    </source>
</evidence>
<dbReference type="InterPro" id="IPR011992">
    <property type="entry name" value="EF-hand-dom_pair"/>
</dbReference>
<dbReference type="PANTHER" id="PTHR34574">
    <property type="entry name" value="CALCIUM-BINDING EF-HAND FAMILY PROTEIN-RELATED"/>
    <property type="match status" value="1"/>
</dbReference>
<protein>
    <recommendedName>
        <fullName evidence="2">EF-hand domain-containing protein</fullName>
    </recommendedName>
</protein>
<accession>A0A2I0AXU3</accession>
<organism evidence="3 4">
    <name type="scientific">Apostasia shenzhenica</name>
    <dbReference type="NCBI Taxonomy" id="1088818"/>
    <lineage>
        <taxon>Eukaryota</taxon>
        <taxon>Viridiplantae</taxon>
        <taxon>Streptophyta</taxon>
        <taxon>Embryophyta</taxon>
        <taxon>Tracheophyta</taxon>
        <taxon>Spermatophyta</taxon>
        <taxon>Magnoliopsida</taxon>
        <taxon>Liliopsida</taxon>
        <taxon>Asparagales</taxon>
        <taxon>Orchidaceae</taxon>
        <taxon>Apostasioideae</taxon>
        <taxon>Apostasia</taxon>
    </lineage>
</organism>
<dbReference type="PANTHER" id="PTHR34574:SF10">
    <property type="entry name" value="OS09G0482800 PROTEIN"/>
    <property type="match status" value="1"/>
</dbReference>
<dbReference type="STRING" id="1088818.A0A2I0AXU3"/>
<name>A0A2I0AXU3_9ASPA</name>
<dbReference type="Proteomes" id="UP000236161">
    <property type="component" value="Unassembled WGS sequence"/>
</dbReference>
<keyword evidence="1" id="KW-0106">Calcium</keyword>
<dbReference type="InterPro" id="IPR002048">
    <property type="entry name" value="EF_hand_dom"/>
</dbReference>
<dbReference type="Gene3D" id="1.10.238.10">
    <property type="entry name" value="EF-hand"/>
    <property type="match status" value="1"/>
</dbReference>
<sequence>MSLLNDGAAISDFVYDDRAFRASIEGRFASLDADGDGLISFAEMAEELMSLKVLQASFDVAGTGLSHRFLVELHRDIFARFDRDGSRATVDLEEFEDEMKEMLMAVAGFLSEGSENKWSRLCAKL</sequence>
<proteinExistence type="predicted"/>
<feature type="domain" description="EF-hand" evidence="2">
    <location>
        <begin position="69"/>
        <end position="105"/>
    </location>
</feature>
<dbReference type="AlphaFoldDB" id="A0A2I0AXU3"/>
<dbReference type="InterPro" id="IPR018247">
    <property type="entry name" value="EF_Hand_1_Ca_BS"/>
</dbReference>
<evidence type="ECO:0000313" key="3">
    <source>
        <dbReference type="EMBL" id="PKA60346.1"/>
    </source>
</evidence>
<dbReference type="SUPFAM" id="SSF47473">
    <property type="entry name" value="EF-hand"/>
    <property type="match status" value="1"/>
</dbReference>
<dbReference type="EMBL" id="KZ451939">
    <property type="protein sequence ID" value="PKA60346.1"/>
    <property type="molecule type" value="Genomic_DNA"/>
</dbReference>
<evidence type="ECO:0000259" key="2">
    <source>
        <dbReference type="PROSITE" id="PS50222"/>
    </source>
</evidence>
<keyword evidence="4" id="KW-1185">Reference proteome</keyword>
<dbReference type="PROSITE" id="PS50222">
    <property type="entry name" value="EF_HAND_2"/>
    <property type="match status" value="2"/>
</dbReference>
<gene>
    <name evidence="3" type="ORF">AXF42_Ash008405</name>
</gene>
<dbReference type="Pfam" id="PF13499">
    <property type="entry name" value="EF-hand_7"/>
    <property type="match status" value="1"/>
</dbReference>
<dbReference type="PROSITE" id="PS00018">
    <property type="entry name" value="EF_HAND_1"/>
    <property type="match status" value="1"/>
</dbReference>